<evidence type="ECO:0000256" key="1">
    <source>
        <dbReference type="SAM" id="Phobius"/>
    </source>
</evidence>
<dbReference type="AlphaFoldDB" id="A0AAE6X4T5"/>
<proteinExistence type="predicted"/>
<protein>
    <submittedName>
        <fullName evidence="2">Uncharacterized protein</fullName>
    </submittedName>
</protein>
<gene>
    <name evidence="2" type="ORF">A4G17_01950</name>
    <name evidence="3" type="ORF">EDC49_1363</name>
</gene>
<reference evidence="3 4" key="2">
    <citation type="submission" date="2018-11" db="EMBL/GenBank/DDBJ databases">
        <title>Genomic Encyclopedia of Type Strains, Phase IV (KMG-IV): sequencing the most valuable type-strain genomes for metagenomic binning, comparative biology and taxonomic classification.</title>
        <authorList>
            <person name="Goeker M."/>
        </authorList>
    </citation>
    <scope>NUCLEOTIDE SEQUENCE [LARGE SCALE GENOMIC DNA]</scope>
    <source>
        <strain evidence="3 4">DSM 25797</strain>
    </source>
</reference>
<dbReference type="EMBL" id="CP015029">
    <property type="protein sequence ID" value="QIM64303.1"/>
    <property type="molecule type" value="Genomic_DNA"/>
</dbReference>
<reference evidence="2 5" key="1">
    <citation type="submission" date="2016-03" db="EMBL/GenBank/DDBJ databases">
        <authorList>
            <person name="Hansen M.J."/>
            <person name="Bojesen A.M."/>
            <person name="Planet P."/>
        </authorList>
    </citation>
    <scope>NUCLEOTIDE SEQUENCE [LARGE SCALE GENOMIC DNA]</scope>
    <source>
        <strain evidence="2 5">HPA 21</strain>
    </source>
</reference>
<organism evidence="2 5">
    <name type="scientific">Frederiksenia canicola</name>
    <dbReference type="NCBI Taxonomy" id="123824"/>
    <lineage>
        <taxon>Bacteria</taxon>
        <taxon>Pseudomonadati</taxon>
        <taxon>Pseudomonadota</taxon>
        <taxon>Gammaproteobacteria</taxon>
        <taxon>Pasteurellales</taxon>
        <taxon>Pasteurellaceae</taxon>
        <taxon>Frederiksenia</taxon>
    </lineage>
</organism>
<dbReference type="KEGG" id="fcl:A4G17_01950"/>
<name>A0AAE6X4T5_9PAST</name>
<dbReference type="Proteomes" id="UP000502287">
    <property type="component" value="Chromosome"/>
</dbReference>
<sequence>MNIFKFITKFTLGGQMSEQGADAAGMELYKGFKFLLIALGISGGLALLFWRLPDLAQFIITLKNS</sequence>
<keyword evidence="1" id="KW-0812">Transmembrane</keyword>
<keyword evidence="4" id="KW-1185">Reference proteome</keyword>
<accession>A0AAE6X4T5</accession>
<evidence type="ECO:0000313" key="5">
    <source>
        <dbReference type="Proteomes" id="UP000502287"/>
    </source>
</evidence>
<keyword evidence="1" id="KW-1133">Transmembrane helix</keyword>
<evidence type="ECO:0000313" key="3">
    <source>
        <dbReference type="EMBL" id="RPE93848.1"/>
    </source>
</evidence>
<dbReference type="Proteomes" id="UP000276901">
    <property type="component" value="Unassembled WGS sequence"/>
</dbReference>
<evidence type="ECO:0000313" key="4">
    <source>
        <dbReference type="Proteomes" id="UP000276901"/>
    </source>
</evidence>
<keyword evidence="1" id="KW-0472">Membrane</keyword>
<evidence type="ECO:0000313" key="2">
    <source>
        <dbReference type="EMBL" id="QIM64303.1"/>
    </source>
</evidence>
<dbReference type="EMBL" id="RKQT01000002">
    <property type="protein sequence ID" value="RPE93848.1"/>
    <property type="molecule type" value="Genomic_DNA"/>
</dbReference>
<feature type="transmembrane region" description="Helical" evidence="1">
    <location>
        <begin position="34"/>
        <end position="52"/>
    </location>
</feature>